<dbReference type="RefSeq" id="WP_185383714.1">
    <property type="nucleotide sequence ID" value="NZ_JAARRG010000004.1"/>
</dbReference>
<dbReference type="Proteomes" id="UP000523362">
    <property type="component" value="Unassembled WGS sequence"/>
</dbReference>
<proteinExistence type="predicted"/>
<feature type="region of interest" description="Disordered" evidence="1">
    <location>
        <begin position="236"/>
        <end position="337"/>
    </location>
</feature>
<reference evidence="3 4" key="1">
    <citation type="submission" date="2020-03" db="EMBL/GenBank/DDBJ databases">
        <title>Soil Listeria distribution.</title>
        <authorList>
            <person name="Liao J."/>
            <person name="Wiedmann M."/>
        </authorList>
    </citation>
    <scope>NUCLEOTIDE SEQUENCE [LARGE SCALE GENOMIC DNA]</scope>
    <source>
        <strain evidence="3 4">FSL L7-1560</strain>
    </source>
</reference>
<feature type="compositionally biased region" description="Low complexity" evidence="1">
    <location>
        <begin position="270"/>
        <end position="300"/>
    </location>
</feature>
<feature type="compositionally biased region" description="Basic and acidic residues" evidence="1">
    <location>
        <begin position="236"/>
        <end position="269"/>
    </location>
</feature>
<evidence type="ECO:0000313" key="4">
    <source>
        <dbReference type="Proteomes" id="UP000523362"/>
    </source>
</evidence>
<evidence type="ECO:0000313" key="3">
    <source>
        <dbReference type="EMBL" id="MBC1486236.1"/>
    </source>
</evidence>
<feature type="compositionally biased region" description="Low complexity" evidence="1">
    <location>
        <begin position="308"/>
        <end position="321"/>
    </location>
</feature>
<name>A0A7X0X304_LISSE</name>
<keyword evidence="2" id="KW-0732">Signal</keyword>
<keyword evidence="3" id="KW-0808">Transferase</keyword>
<sequence>MKKNILVISIVSILAISAIASAFFLMRDDAYAIETAGYTYSPDGKTVPFSADAEYNDTWINNEKTISDGKEMKPINLARTLFLKDDRIQFLGKSVAVKSETDLIELPSKTSVTEDKGAYIAKSDDKTISQLPKGTVVKLAEGRYIILDNAYLKNDKGLNKKLPKNVIVSIDENKKVQLMGDKTLEEIASDDAYIEMENNHYHFELTKEMLVSQTDNEKDIDVRSIKVEIDDDADARKLTPTKEETDKTATDETEKAQDKKNDATADTKSNENNNQEQASSDKAAATDTDANDASSGSDSGTSGGKSGSNGTDSDSNTNNNGSGSGEDKNNSGSNQEDVDKANEIIKKINETESNNTFQVPIVDVDLTVKGQTASADLTLTDSSKRLKSLEAVLYDSNNKVVKKEKLESNKAKQNFTFSNLKYGESYQVVVQGSYKSASDKTQQTIFFRQTVEAKPVVLKPEVTERGEDYLKAKITATELYGTIDQLVLKIKENNSNVTTSKTVNVDAAALTKNGQIEVTFDSLSSSKEYIIEMEKLVVDGKDVTDESWYFISSTLKAKPTIDGLNLSYSTDKGEFVVSPVNLVDKDSAITSIRYVAYSEDDYKANGNKAKEYAYSVVDASQKNTAVKVGRTVDMSDGNYVFVAYISGNNGQSDFTFATPASNSVIVGKKLKPSVEFSLKEAEQDALAINYEIFDADNTLLYDNLTHPTLKLYKSNAQGMYSGDPVATADLTSKADITNLLEFDGLESQTYYIVVMTGSYNLDDGAGIMVDQLIGQSSVFQTTEVSKVNATFTLDSVETDKAQVNVKLSDAAYKLNKASLNIYESKTNKLVETVPLQEDFNDLMSINGKSYSFEELSINKEYLVKIEDGYDSGMNHVPVTGQFVFKTRKEAPVTDKVLLDYQADQMKVGGVAGIDETDAPMVDRYNATSSIIYSIYKTDDLDTPLVEQEVSTAADFGKYTYFDLTNKLLGRGYEYVIKANIVWNDNYEDHHINISSETIQIKKEKPTVEYEILSRTTSEVKMNVYVKDGENAIVPGTLQVASTSGGTQALQNGKNTVTLPLSTTGATTLTTTGDYVISCGSSAISDTFMTKQLTALNTTAPQVGAGMAMDATGRSLVIAPQPDFIARSTVMRTSYNLKDVASSSSDYKVAKSGSSQFDEQTLELPFGNIWFGNTYQLTLDMKMNYMENQMDNQSLTGNYYMSIGNGASFVSSTNGNITTTNSINNADVFAVTKGDTDSEGNISGVTFKSIWTDKYLAYRNGVLISNSETADSFKLVRQEDGSYVPELNGRYVDFSLGLVNEEAAGSKIDLYSTQEKSEQVSSGLSTKELAVPDITAENIGVYDKRVKIDVIGEDKDNTTVKKNNKNELYLNVYEEDGTTLAGSVRVDGLPTREISITNLSPDTTYIVKVEGKYDLLDGTGEKDKVYYSETIKTEKSLPSMTSTKYSWDPSYGARTISGVVNFVDESNVLTNIEYRMYDSATISSDLTDLVALEQELGSKTPVATFNDLTKTPQFGLYNNSGGQNYVSGKTYVIAAYMNTSLEKAPSFLCDAKAIAITPPSTVSAPITLENVSTREATLKFSYNDPQSFLVGGPNKQFQYVLKNTATSEEVKKGNFTGGNTASWINEFTDLEPGIGYTLTISSSYDNLNGGGSRPWNNSFNFTTDDEYVTSNSLTIQLDSATKNVKLQAKEVKPGSATIQNIKMEFYELMDYGGNNEHTELLETKNIPLPSSYPATVSQGFSVAGKKQDQSFLGKMIITYKTPTNEIKTYEKTSNFITLQANVSSVQNSFKSVNATKDSLDVELAVTDEQAKLKGNYTYELKDEAGKVMDTEKIAAKDASDSVSLSMEPTSNYTLTVFDQDKNPIAVYQGDNEANNVKANISEDSFTLMSNNTADAKTELTITVEPKELSAWQTVQSWFGKDFAETQKVQKEDLDTGVKINADYHDSKVTVKETKSGKAFGLIELEASK</sequence>
<accession>A0A7X0X304</accession>
<feature type="signal peptide" evidence="2">
    <location>
        <begin position="1"/>
        <end position="22"/>
    </location>
</feature>
<gene>
    <name evidence="3" type="ORF">HB897_08365</name>
</gene>
<protein>
    <submittedName>
        <fullName evidence="3">ATP phosphoribosyltransferase regulatory subunit</fullName>
    </submittedName>
</protein>
<keyword evidence="3" id="KW-0328">Glycosyltransferase</keyword>
<organism evidence="3 4">
    <name type="scientific">Listeria seeligeri</name>
    <dbReference type="NCBI Taxonomy" id="1640"/>
    <lineage>
        <taxon>Bacteria</taxon>
        <taxon>Bacillati</taxon>
        <taxon>Bacillota</taxon>
        <taxon>Bacilli</taxon>
        <taxon>Bacillales</taxon>
        <taxon>Listeriaceae</taxon>
        <taxon>Listeria</taxon>
    </lineage>
</organism>
<evidence type="ECO:0000256" key="1">
    <source>
        <dbReference type="SAM" id="MobiDB-lite"/>
    </source>
</evidence>
<dbReference type="GO" id="GO:0016757">
    <property type="term" value="F:glycosyltransferase activity"/>
    <property type="evidence" value="ECO:0007669"/>
    <property type="project" value="UniProtKB-KW"/>
</dbReference>
<dbReference type="EMBL" id="JAARRG010000004">
    <property type="protein sequence ID" value="MBC1486236.1"/>
    <property type="molecule type" value="Genomic_DNA"/>
</dbReference>
<feature type="chain" id="PRO_5039071700" evidence="2">
    <location>
        <begin position="23"/>
        <end position="1967"/>
    </location>
</feature>
<evidence type="ECO:0000256" key="2">
    <source>
        <dbReference type="SAM" id="SignalP"/>
    </source>
</evidence>
<comment type="caution">
    <text evidence="3">The sequence shown here is derived from an EMBL/GenBank/DDBJ whole genome shotgun (WGS) entry which is preliminary data.</text>
</comment>